<reference evidence="2 3" key="1">
    <citation type="journal article" date="2021" name="Nat. Commun.">
        <title>Genetic determinants of endophytism in the Arabidopsis root mycobiome.</title>
        <authorList>
            <person name="Mesny F."/>
            <person name="Miyauchi S."/>
            <person name="Thiergart T."/>
            <person name="Pickel B."/>
            <person name="Atanasova L."/>
            <person name="Karlsson M."/>
            <person name="Huettel B."/>
            <person name="Barry K.W."/>
            <person name="Haridas S."/>
            <person name="Chen C."/>
            <person name="Bauer D."/>
            <person name="Andreopoulos W."/>
            <person name="Pangilinan J."/>
            <person name="LaButti K."/>
            <person name="Riley R."/>
            <person name="Lipzen A."/>
            <person name="Clum A."/>
            <person name="Drula E."/>
            <person name="Henrissat B."/>
            <person name="Kohler A."/>
            <person name="Grigoriev I.V."/>
            <person name="Martin F.M."/>
            <person name="Hacquard S."/>
        </authorList>
    </citation>
    <scope>NUCLEOTIDE SEQUENCE [LARGE SCALE GENOMIC DNA]</scope>
    <source>
        <strain evidence="2 3">MPI-SDFR-AT-0080</strain>
    </source>
</reference>
<gene>
    <name evidence="2" type="ORF">B0J12DRAFT_189096</name>
</gene>
<evidence type="ECO:0000313" key="3">
    <source>
        <dbReference type="Proteomes" id="UP000774617"/>
    </source>
</evidence>
<feature type="region of interest" description="Disordered" evidence="1">
    <location>
        <begin position="106"/>
        <end position="138"/>
    </location>
</feature>
<name>A0ABQ8G6P6_9PEZI</name>
<accession>A0ABQ8G6P6</accession>
<proteinExistence type="predicted"/>
<evidence type="ECO:0000256" key="1">
    <source>
        <dbReference type="SAM" id="MobiDB-lite"/>
    </source>
</evidence>
<dbReference type="EMBL" id="JAGTJR010000021">
    <property type="protein sequence ID" value="KAH7044017.1"/>
    <property type="molecule type" value="Genomic_DNA"/>
</dbReference>
<sequence>MPTSGSAETAPPHLPSAAICWLACTHLHSPHRTSRAESITSLLVARRYGFARAADEGLSDGERKRTARAVREWTAAFLSTAEAAQGWMRPARWQQTGGSLGLRCAASRRPQPGRQPPSRHKPLFPDPSRAPAAPSITSRIHVHLARCPSWPRSRDRAGCDEPQNP</sequence>
<organism evidence="2 3">
    <name type="scientific">Macrophomina phaseolina</name>
    <dbReference type="NCBI Taxonomy" id="35725"/>
    <lineage>
        <taxon>Eukaryota</taxon>
        <taxon>Fungi</taxon>
        <taxon>Dikarya</taxon>
        <taxon>Ascomycota</taxon>
        <taxon>Pezizomycotina</taxon>
        <taxon>Dothideomycetes</taxon>
        <taxon>Dothideomycetes incertae sedis</taxon>
        <taxon>Botryosphaeriales</taxon>
        <taxon>Botryosphaeriaceae</taxon>
        <taxon>Macrophomina</taxon>
    </lineage>
</organism>
<keyword evidence="3" id="KW-1185">Reference proteome</keyword>
<comment type="caution">
    <text evidence="2">The sequence shown here is derived from an EMBL/GenBank/DDBJ whole genome shotgun (WGS) entry which is preliminary data.</text>
</comment>
<dbReference type="Proteomes" id="UP000774617">
    <property type="component" value="Unassembled WGS sequence"/>
</dbReference>
<evidence type="ECO:0000313" key="2">
    <source>
        <dbReference type="EMBL" id="KAH7044017.1"/>
    </source>
</evidence>
<protein>
    <submittedName>
        <fullName evidence="2">Uncharacterized protein</fullName>
    </submittedName>
</protein>